<keyword evidence="10" id="KW-0067">ATP-binding</keyword>
<dbReference type="GO" id="GO:0060333">
    <property type="term" value="P:type II interferon-mediated signaling pathway"/>
    <property type="evidence" value="ECO:0007669"/>
    <property type="project" value="Ensembl"/>
</dbReference>
<sequence>MSAQELVLKKRTDILDALCSSGSAEHLERVLDVLLAQGELTWEDYQNVQVPGRALYTNARQLLDLVYAKGVDTCGIFFAALKQVLPEVQGAGFSSLSSCSNVEEKEETHGTSAQTLLTQRPSLIYKLQDYIDGALKALVQSGHFTSADFDQVQLPIYTPTQQARRLLDLVRSKGESAAAAVLQYIHQKQEAGSSLNEEKLTPPKEVLKYQKKLSSSVCAQSCFLSTYGGTSHMSLDDIYTEGQLELAHDCVDVQGPLGLEDIVGTVGTVNEEADTVLVSGEAGSGKSTLLQRLHLLWARGAALQYYLLLFPFSCRRLNSEQRELSVQELLFQHCCWPDREQEEIFQFILDHPHLILFTFDGLDELKQSFSDEHRLCCPTQRAPVHILLFNLIQGSLLKGVRKVVTSRPEAVGPVLKKHLCKEVLLKGFSPNGIDCFVRKHHSDPTVAVKVLESLQANTALLGLCHSPVLCWIVSQCHKELLGCGEGSPQTITDVYLMILQHFFQRQSPPKSTVRLGWQQGHLETILHLGQLAFEGISTTCYIFSGADLEKCDVSEKDICMGFLTQSKDMSSSHSKRYEFLHVTMQCFFAALYIVLSSHTNRYAIPKLFELQELRDTGVSSMCFRSCLPSTDQEEQVVDSEHAVAETPNLQITATFVSGLLSQRHQSLWLHCCSTAMVEKKARQVARCLSKGMQKHFKSIPQPVQGEKKSMHAMPGFVWLIKCIYEMQESRIAKEAMSKLQVDHLKLTYCNIGPVECTALAYVLQHLRNAVGIQLDNNSVGDVGVEQLLPCMHICKSLYLRNNNITDEGIRKLIAKVIQCDNFQKIALFNNKLTDACTQHFSHLLKTRQDFLSLRLGNNNITEEGAKQLAEGLKSNHSLKHLGLWGNKIGDVGAEALASALENSDTLLWLSLVGNGVGSEGAYALANIIRNSTSLEELWLTENCITRAGVECLIEALEHNTHVKSVWLRNNDLSLEEVKEMAQRESRLTF</sequence>
<dbReference type="InterPro" id="IPR027417">
    <property type="entry name" value="P-loop_NTPase"/>
</dbReference>
<dbReference type="InterPro" id="IPR041267">
    <property type="entry name" value="NLRP_HD2"/>
</dbReference>
<evidence type="ECO:0000256" key="2">
    <source>
        <dbReference type="ARBA" id="ARBA00004193"/>
    </source>
</evidence>
<dbReference type="SUPFAM" id="SSF47986">
    <property type="entry name" value="DEATH domain"/>
    <property type="match status" value="2"/>
</dbReference>
<keyword evidence="13" id="KW-0472">Membrane</keyword>
<dbReference type="Ensembl" id="ENSAPET00000014812.1">
    <property type="protein sequence ID" value="ENSAPEP00000014430.1"/>
    <property type="gene ID" value="ENSAPEG00000010272.1"/>
</dbReference>
<evidence type="ECO:0000256" key="6">
    <source>
        <dbReference type="ARBA" id="ARBA00022588"/>
    </source>
</evidence>
<comment type="similarity">
    <text evidence="16">Belongs to the NOD1-NOD2 family.</text>
</comment>
<keyword evidence="9" id="KW-0547">Nucleotide-binding</keyword>
<dbReference type="PROSITE" id="PS50837">
    <property type="entry name" value="NACHT"/>
    <property type="match status" value="1"/>
</dbReference>
<dbReference type="PANTHER" id="PTHR24106">
    <property type="entry name" value="NACHT, LRR AND CARD DOMAINS-CONTAINING"/>
    <property type="match status" value="1"/>
</dbReference>
<evidence type="ECO:0000256" key="15">
    <source>
        <dbReference type="ARBA" id="ARBA00023288"/>
    </source>
</evidence>
<keyword evidence="4" id="KW-1003">Cell membrane</keyword>
<organism evidence="19 20">
    <name type="scientific">Amphiprion percula</name>
    <name type="common">Orange clownfish</name>
    <name type="synonym">Lutjanus percula</name>
    <dbReference type="NCBI Taxonomy" id="161767"/>
    <lineage>
        <taxon>Eukaryota</taxon>
        <taxon>Metazoa</taxon>
        <taxon>Chordata</taxon>
        <taxon>Craniata</taxon>
        <taxon>Vertebrata</taxon>
        <taxon>Euteleostomi</taxon>
        <taxon>Actinopterygii</taxon>
        <taxon>Neopterygii</taxon>
        <taxon>Teleostei</taxon>
        <taxon>Neoteleostei</taxon>
        <taxon>Acanthomorphata</taxon>
        <taxon>Ovalentaria</taxon>
        <taxon>Pomacentridae</taxon>
        <taxon>Amphiprion</taxon>
    </lineage>
</organism>
<reference evidence="19 20" key="1">
    <citation type="submission" date="2018-03" db="EMBL/GenBank/DDBJ databases">
        <title>Finding Nemo's genes: A chromosome-scale reference assembly of the genome of the orange clownfish Amphiprion percula.</title>
        <authorList>
            <person name="Lehmann R."/>
        </authorList>
    </citation>
    <scope>NUCLEOTIDE SEQUENCE</scope>
</reference>
<dbReference type="Pfam" id="PF17776">
    <property type="entry name" value="NLRC4_HD2"/>
    <property type="match status" value="1"/>
</dbReference>
<keyword evidence="12" id="KW-0391">Immunity</keyword>
<dbReference type="InterPro" id="IPR011029">
    <property type="entry name" value="DEATH-like_dom_sf"/>
</dbReference>
<dbReference type="Gene3D" id="3.40.50.300">
    <property type="entry name" value="P-loop containing nucleotide triphosphate hydrolases"/>
    <property type="match status" value="1"/>
</dbReference>
<evidence type="ECO:0000313" key="20">
    <source>
        <dbReference type="Proteomes" id="UP000265080"/>
    </source>
</evidence>
<dbReference type="Proteomes" id="UP000265080">
    <property type="component" value="Chromosome 1"/>
</dbReference>
<evidence type="ECO:0000259" key="18">
    <source>
        <dbReference type="PROSITE" id="PS50837"/>
    </source>
</evidence>
<feature type="domain" description="CARD" evidence="17">
    <location>
        <begin position="108"/>
        <end position="187"/>
    </location>
</feature>
<dbReference type="Pfam" id="PF17779">
    <property type="entry name" value="WHD_NOD2"/>
    <property type="match status" value="1"/>
</dbReference>
<dbReference type="GO" id="GO:0051607">
    <property type="term" value="P:defense response to virus"/>
    <property type="evidence" value="ECO:0007669"/>
    <property type="project" value="Ensembl"/>
</dbReference>
<dbReference type="SUPFAM" id="SSF52047">
    <property type="entry name" value="RNI-like"/>
    <property type="match status" value="1"/>
</dbReference>
<keyword evidence="5" id="KW-0963">Cytoplasm</keyword>
<dbReference type="GeneTree" id="ENSGT00940000160934"/>
<evidence type="ECO:0000256" key="4">
    <source>
        <dbReference type="ARBA" id="ARBA00022475"/>
    </source>
</evidence>
<dbReference type="Gene3D" id="1.10.533.10">
    <property type="entry name" value="Death Domain, Fas"/>
    <property type="match status" value="2"/>
</dbReference>
<evidence type="ECO:0000256" key="10">
    <source>
        <dbReference type="ARBA" id="ARBA00022840"/>
    </source>
</evidence>
<comment type="subcellular location">
    <subcellularLocation>
        <location evidence="1">Basolateral cell membrane</location>
    </subcellularLocation>
    <subcellularLocation>
        <location evidence="2">Cell membrane</location>
        <topology evidence="2">Lipid-anchor</topology>
    </subcellularLocation>
    <subcellularLocation>
        <location evidence="3">Cytoplasm</location>
    </subcellularLocation>
</comment>
<dbReference type="Pfam" id="PF00619">
    <property type="entry name" value="CARD"/>
    <property type="match status" value="2"/>
</dbReference>
<dbReference type="Pfam" id="PF05729">
    <property type="entry name" value="NACHT"/>
    <property type="match status" value="1"/>
</dbReference>
<keyword evidence="15" id="KW-0449">Lipoprotein</keyword>
<dbReference type="OMA" id="HCCWPDA"/>
<evidence type="ECO:0000256" key="9">
    <source>
        <dbReference type="ARBA" id="ARBA00022741"/>
    </source>
</evidence>
<evidence type="ECO:0000256" key="16">
    <source>
        <dbReference type="ARBA" id="ARBA00038296"/>
    </source>
</evidence>
<accession>A0A3P8SQE3</accession>
<dbReference type="GO" id="GO:0005524">
    <property type="term" value="F:ATP binding"/>
    <property type="evidence" value="ECO:0007669"/>
    <property type="project" value="UniProtKB-KW"/>
</dbReference>
<dbReference type="AlphaFoldDB" id="A0A3P8SQE3"/>
<evidence type="ECO:0000256" key="11">
    <source>
        <dbReference type="ARBA" id="ARBA00022843"/>
    </source>
</evidence>
<evidence type="ECO:0000256" key="13">
    <source>
        <dbReference type="ARBA" id="ARBA00023136"/>
    </source>
</evidence>
<dbReference type="PROSITE" id="PS50209">
    <property type="entry name" value="CARD"/>
    <property type="match status" value="2"/>
</dbReference>
<dbReference type="InterPro" id="IPR007111">
    <property type="entry name" value="NACHT_NTPase"/>
</dbReference>
<evidence type="ECO:0000256" key="8">
    <source>
        <dbReference type="ARBA" id="ARBA00022737"/>
    </source>
</evidence>
<dbReference type="InterPro" id="IPR041075">
    <property type="entry name" value="NOD1/2_WH"/>
</dbReference>
<name>A0A3P8SQE3_AMPPE</name>
<evidence type="ECO:0000259" key="17">
    <source>
        <dbReference type="PROSITE" id="PS50209"/>
    </source>
</evidence>
<dbReference type="InterPro" id="IPR001315">
    <property type="entry name" value="CARD"/>
</dbReference>
<evidence type="ECO:0000256" key="12">
    <source>
        <dbReference type="ARBA" id="ARBA00022859"/>
    </source>
</evidence>
<keyword evidence="11" id="KW-0832">Ubl conjugation</keyword>
<evidence type="ECO:0000256" key="1">
    <source>
        <dbReference type="ARBA" id="ARBA00004187"/>
    </source>
</evidence>
<dbReference type="InterPro" id="IPR032675">
    <property type="entry name" value="LRR_dom_sf"/>
</dbReference>
<proteinExistence type="inferred from homology"/>
<keyword evidence="14" id="KW-0564">Palmitate</keyword>
<dbReference type="GO" id="GO:0016323">
    <property type="term" value="C:basolateral plasma membrane"/>
    <property type="evidence" value="ECO:0007669"/>
    <property type="project" value="UniProtKB-SubCell"/>
</dbReference>
<keyword evidence="8" id="KW-0677">Repeat</keyword>
<dbReference type="SMART" id="SM00368">
    <property type="entry name" value="LRR_RI"/>
    <property type="match status" value="6"/>
</dbReference>
<dbReference type="Pfam" id="PF13516">
    <property type="entry name" value="LRR_6"/>
    <property type="match status" value="4"/>
</dbReference>
<evidence type="ECO:0000256" key="5">
    <source>
        <dbReference type="ARBA" id="ARBA00022490"/>
    </source>
</evidence>
<reference evidence="19" key="3">
    <citation type="submission" date="2025-09" db="UniProtKB">
        <authorList>
            <consortium name="Ensembl"/>
        </authorList>
    </citation>
    <scope>IDENTIFICATION</scope>
</reference>
<keyword evidence="7" id="KW-0433">Leucine-rich repeat</keyword>
<feature type="domain" description="NACHT" evidence="18">
    <location>
        <begin position="274"/>
        <end position="410"/>
    </location>
</feature>
<evidence type="ECO:0000256" key="7">
    <source>
        <dbReference type="ARBA" id="ARBA00022614"/>
    </source>
</evidence>
<protein>
    <submittedName>
        <fullName evidence="19">Nucleotide-binding oligomerization domain containing 2</fullName>
    </submittedName>
</protein>
<dbReference type="Gene3D" id="3.80.10.10">
    <property type="entry name" value="Ribonuclease Inhibitor"/>
    <property type="match status" value="1"/>
</dbReference>
<evidence type="ECO:0000313" key="19">
    <source>
        <dbReference type="Ensembl" id="ENSAPEP00000014430.1"/>
    </source>
</evidence>
<dbReference type="InterPro" id="IPR051261">
    <property type="entry name" value="NLR"/>
</dbReference>
<dbReference type="GO" id="GO:0043122">
    <property type="term" value="P:regulation of canonical NF-kappaB signal transduction"/>
    <property type="evidence" value="ECO:0007669"/>
    <property type="project" value="Ensembl"/>
</dbReference>
<evidence type="ECO:0000256" key="3">
    <source>
        <dbReference type="ARBA" id="ARBA00004496"/>
    </source>
</evidence>
<feature type="domain" description="CARD" evidence="17">
    <location>
        <begin position="1"/>
        <end position="83"/>
    </location>
</feature>
<dbReference type="STRING" id="161767.ENSAPEP00000014430"/>
<dbReference type="GO" id="GO:0042981">
    <property type="term" value="P:regulation of apoptotic process"/>
    <property type="evidence" value="ECO:0007669"/>
    <property type="project" value="InterPro"/>
</dbReference>
<dbReference type="GO" id="GO:0005737">
    <property type="term" value="C:cytoplasm"/>
    <property type="evidence" value="ECO:0007669"/>
    <property type="project" value="UniProtKB-SubCell"/>
</dbReference>
<reference evidence="19" key="2">
    <citation type="submission" date="2025-08" db="UniProtKB">
        <authorList>
            <consortium name="Ensembl"/>
        </authorList>
    </citation>
    <scope>IDENTIFICATION</scope>
</reference>
<keyword evidence="6" id="KW-0399">Innate immunity</keyword>
<dbReference type="InterPro" id="IPR001611">
    <property type="entry name" value="Leu-rich_rpt"/>
</dbReference>
<keyword evidence="20" id="KW-1185">Reference proteome</keyword>
<dbReference type="FunFam" id="3.40.50.300:FF:000940">
    <property type="entry name" value="Nucleotide-binding oligomerization domain-containing protein 2"/>
    <property type="match status" value="1"/>
</dbReference>
<evidence type="ECO:0000256" key="14">
    <source>
        <dbReference type="ARBA" id="ARBA00023139"/>
    </source>
</evidence>
<dbReference type="GO" id="GO:0006355">
    <property type="term" value="P:regulation of DNA-templated transcription"/>
    <property type="evidence" value="ECO:0007669"/>
    <property type="project" value="Ensembl"/>
</dbReference>
<dbReference type="GO" id="GO:0042742">
    <property type="term" value="P:defense response to bacterium"/>
    <property type="evidence" value="ECO:0007669"/>
    <property type="project" value="Ensembl"/>
</dbReference>